<evidence type="ECO:0008006" key="4">
    <source>
        <dbReference type="Google" id="ProtNLM"/>
    </source>
</evidence>
<dbReference type="InterPro" id="IPR009883">
    <property type="entry name" value="YgfX"/>
</dbReference>
<protein>
    <recommendedName>
        <fullName evidence="4">Toxin CptA</fullName>
    </recommendedName>
</protein>
<feature type="transmembrane region" description="Helical" evidence="1">
    <location>
        <begin position="17"/>
        <end position="35"/>
    </location>
</feature>
<name>A0ABT3MRL2_9GAMM</name>
<feature type="transmembrane region" description="Helical" evidence="1">
    <location>
        <begin position="41"/>
        <end position="59"/>
    </location>
</feature>
<evidence type="ECO:0000256" key="1">
    <source>
        <dbReference type="SAM" id="Phobius"/>
    </source>
</evidence>
<keyword evidence="1" id="KW-1133">Transmembrane helix</keyword>
<keyword evidence="1" id="KW-0812">Transmembrane</keyword>
<gene>
    <name evidence="2" type="ORF">NX722_05000</name>
</gene>
<evidence type="ECO:0000313" key="3">
    <source>
        <dbReference type="Proteomes" id="UP001209854"/>
    </source>
</evidence>
<keyword evidence="3" id="KW-1185">Reference proteome</keyword>
<accession>A0ABT3MRL2</accession>
<dbReference type="Pfam" id="PF07254">
    <property type="entry name" value="Cpta_toxin"/>
    <property type="match status" value="1"/>
</dbReference>
<dbReference type="Proteomes" id="UP001209854">
    <property type="component" value="Unassembled WGS sequence"/>
</dbReference>
<reference evidence="2 3" key="1">
    <citation type="submission" date="2022-10" db="EMBL/GenBank/DDBJ databases">
        <title>High-quality genome sequences of two octocoral-associated bacteria, Endozoicomonas euniceicola EF212 and Endozoicomonas gorgoniicola PS125.</title>
        <authorList>
            <person name="Chiou Y.-J."/>
            <person name="Chen Y.-H."/>
        </authorList>
    </citation>
    <scope>NUCLEOTIDE SEQUENCE [LARGE SCALE GENOMIC DNA]</scope>
    <source>
        <strain evidence="2 3">PS125</strain>
    </source>
</reference>
<organism evidence="2 3">
    <name type="scientific">Endozoicomonas gorgoniicola</name>
    <dbReference type="NCBI Taxonomy" id="1234144"/>
    <lineage>
        <taxon>Bacteria</taxon>
        <taxon>Pseudomonadati</taxon>
        <taxon>Pseudomonadota</taxon>
        <taxon>Gammaproteobacteria</taxon>
        <taxon>Oceanospirillales</taxon>
        <taxon>Endozoicomonadaceae</taxon>
        <taxon>Endozoicomonas</taxon>
    </lineage>
</organism>
<dbReference type="RefSeq" id="WP_262566992.1">
    <property type="nucleotide sequence ID" value="NZ_JAPFCC010000001.1"/>
</dbReference>
<sequence length="160" mass="18461">MVSDDDELIEIRVHRSWFMLAVGTCVHFLALLAPWFSSLSFLLQLLISSLVVVYARSFYQRHITRTSPDSVLALRYRNDQWLLLTKSGWQRAWTTGTLLVTPWLMAFCFRTEEKKNGLSWVGVGNYPVCLWPDTDKAASLHALRLRLLLKKNKPDGTAYK</sequence>
<keyword evidence="1" id="KW-0472">Membrane</keyword>
<dbReference type="EMBL" id="JAPFCC010000001">
    <property type="protein sequence ID" value="MCW7552008.1"/>
    <property type="molecule type" value="Genomic_DNA"/>
</dbReference>
<proteinExistence type="predicted"/>
<comment type="caution">
    <text evidence="2">The sequence shown here is derived from an EMBL/GenBank/DDBJ whole genome shotgun (WGS) entry which is preliminary data.</text>
</comment>
<evidence type="ECO:0000313" key="2">
    <source>
        <dbReference type="EMBL" id="MCW7552008.1"/>
    </source>
</evidence>